<dbReference type="EC" id="4.2.1.75" evidence="3 9"/>
<comment type="catalytic activity">
    <reaction evidence="8 9">
        <text>hydroxymethylbilane = uroporphyrinogen III + H2O</text>
        <dbReference type="Rhea" id="RHEA:18965"/>
        <dbReference type="ChEBI" id="CHEBI:15377"/>
        <dbReference type="ChEBI" id="CHEBI:57308"/>
        <dbReference type="ChEBI" id="CHEBI:57845"/>
        <dbReference type="EC" id="4.2.1.75"/>
    </reaction>
</comment>
<comment type="function">
    <text evidence="6 9">Catalyzes cyclization of the linear tetrapyrrole, hydroxymethylbilane, to the macrocyclic uroporphyrinogen III.</text>
</comment>
<dbReference type="SUPFAM" id="SSF69618">
    <property type="entry name" value="HemD-like"/>
    <property type="match status" value="1"/>
</dbReference>
<accession>A0AAE3M1F7</accession>
<dbReference type="InterPro" id="IPR036108">
    <property type="entry name" value="4pyrrol_syn_uPrphyn_synt_sf"/>
</dbReference>
<evidence type="ECO:0000256" key="4">
    <source>
        <dbReference type="ARBA" id="ARBA00023239"/>
    </source>
</evidence>
<name>A0AAE3M1F7_9BACT</name>
<evidence type="ECO:0000313" key="11">
    <source>
        <dbReference type="EMBL" id="MCW3785359.1"/>
    </source>
</evidence>
<keyword evidence="4 9" id="KW-0456">Lyase</keyword>
<dbReference type="Proteomes" id="UP001209229">
    <property type="component" value="Unassembled WGS sequence"/>
</dbReference>
<feature type="domain" description="Tetrapyrrole biosynthesis uroporphyrinogen III synthase" evidence="10">
    <location>
        <begin position="21"/>
        <end position="242"/>
    </location>
</feature>
<dbReference type="InterPro" id="IPR039793">
    <property type="entry name" value="UROS/Hem4"/>
</dbReference>
<keyword evidence="12" id="KW-1185">Reference proteome</keyword>
<evidence type="ECO:0000256" key="7">
    <source>
        <dbReference type="ARBA" id="ARBA00040167"/>
    </source>
</evidence>
<evidence type="ECO:0000256" key="1">
    <source>
        <dbReference type="ARBA" id="ARBA00004772"/>
    </source>
</evidence>
<comment type="caution">
    <text evidence="11">The sequence shown here is derived from an EMBL/GenBank/DDBJ whole genome shotgun (WGS) entry which is preliminary data.</text>
</comment>
<keyword evidence="5 9" id="KW-0627">Porphyrin biosynthesis</keyword>
<organism evidence="11 12">
    <name type="scientific">Plebeiibacterium sediminum</name>
    <dbReference type="NCBI Taxonomy" id="2992112"/>
    <lineage>
        <taxon>Bacteria</taxon>
        <taxon>Pseudomonadati</taxon>
        <taxon>Bacteroidota</taxon>
        <taxon>Bacteroidia</taxon>
        <taxon>Marinilabiliales</taxon>
        <taxon>Marinilabiliaceae</taxon>
        <taxon>Plebeiibacterium</taxon>
    </lineage>
</organism>
<comment type="pathway">
    <text evidence="1 9">Porphyrin-containing compound metabolism; protoporphyrin-IX biosynthesis; coproporphyrinogen-III from 5-aminolevulinate: step 3/4.</text>
</comment>
<proteinExistence type="inferred from homology"/>
<dbReference type="InterPro" id="IPR003754">
    <property type="entry name" value="4pyrrol_synth_uPrphyn_synth"/>
</dbReference>
<dbReference type="GO" id="GO:0004852">
    <property type="term" value="F:uroporphyrinogen-III synthase activity"/>
    <property type="evidence" value="ECO:0007669"/>
    <property type="project" value="UniProtKB-UniRule"/>
</dbReference>
<dbReference type="Gene3D" id="3.40.50.10090">
    <property type="match status" value="2"/>
</dbReference>
<dbReference type="PANTHER" id="PTHR38042:SF1">
    <property type="entry name" value="UROPORPHYRINOGEN-III SYNTHASE, CHLOROPLASTIC"/>
    <property type="match status" value="1"/>
</dbReference>
<dbReference type="CDD" id="cd06578">
    <property type="entry name" value="HemD"/>
    <property type="match status" value="1"/>
</dbReference>
<protein>
    <recommendedName>
        <fullName evidence="7 9">Uroporphyrinogen-III synthase</fullName>
        <ecNumber evidence="3 9">4.2.1.75</ecNumber>
    </recommendedName>
</protein>
<sequence length="252" mass="27991">MDSILKGKVFISTRPLGKSKDIQVLFEKEGADLIEFPMIELTESDEDLLLQGSLNQIMNFTHVIFTSANAFRFFYSLISKQENSDEILNHLKVASIGYKTSEEIKSKGLNIVFDGHAKTGKEFITKLKPFLKDKQANILWPTGDLSPNNLVDTLNTVANITRINIYKNTAPANFNPEVLQKINKGNYDMIVLASPSAINNLVPITSNHLKVACIGQVTAEATLKHNITPLAIAEEPNAIGIVNSIKNYYKKL</sequence>
<comment type="similarity">
    <text evidence="2 9">Belongs to the uroporphyrinogen-III synthase family.</text>
</comment>
<evidence type="ECO:0000313" key="12">
    <source>
        <dbReference type="Proteomes" id="UP001209229"/>
    </source>
</evidence>
<evidence type="ECO:0000256" key="3">
    <source>
        <dbReference type="ARBA" id="ARBA00013109"/>
    </source>
</evidence>
<dbReference type="AlphaFoldDB" id="A0AAE3M1F7"/>
<dbReference type="PANTHER" id="PTHR38042">
    <property type="entry name" value="UROPORPHYRINOGEN-III SYNTHASE, CHLOROPLASTIC"/>
    <property type="match status" value="1"/>
</dbReference>
<dbReference type="EMBL" id="JAPDPJ010000003">
    <property type="protein sequence ID" value="MCW3785359.1"/>
    <property type="molecule type" value="Genomic_DNA"/>
</dbReference>
<evidence type="ECO:0000256" key="8">
    <source>
        <dbReference type="ARBA" id="ARBA00048617"/>
    </source>
</evidence>
<reference evidence="11" key="1">
    <citation type="submission" date="2022-10" db="EMBL/GenBank/DDBJ databases">
        <authorList>
            <person name="Yu W.X."/>
        </authorList>
    </citation>
    <scope>NUCLEOTIDE SEQUENCE</scope>
    <source>
        <strain evidence="11">AAT</strain>
    </source>
</reference>
<evidence type="ECO:0000256" key="5">
    <source>
        <dbReference type="ARBA" id="ARBA00023244"/>
    </source>
</evidence>
<evidence type="ECO:0000256" key="9">
    <source>
        <dbReference type="RuleBase" id="RU366031"/>
    </source>
</evidence>
<dbReference type="Pfam" id="PF02602">
    <property type="entry name" value="HEM4"/>
    <property type="match status" value="1"/>
</dbReference>
<evidence type="ECO:0000259" key="10">
    <source>
        <dbReference type="Pfam" id="PF02602"/>
    </source>
</evidence>
<dbReference type="GO" id="GO:0006780">
    <property type="term" value="P:uroporphyrinogen III biosynthetic process"/>
    <property type="evidence" value="ECO:0007669"/>
    <property type="project" value="UniProtKB-UniRule"/>
</dbReference>
<evidence type="ECO:0000256" key="2">
    <source>
        <dbReference type="ARBA" id="ARBA00008133"/>
    </source>
</evidence>
<dbReference type="RefSeq" id="WP_301188931.1">
    <property type="nucleotide sequence ID" value="NZ_JAPDPJ010000003.1"/>
</dbReference>
<gene>
    <name evidence="11" type="ORF">OM075_02715</name>
</gene>
<evidence type="ECO:0000256" key="6">
    <source>
        <dbReference type="ARBA" id="ARBA00037589"/>
    </source>
</evidence>
<dbReference type="GO" id="GO:0006782">
    <property type="term" value="P:protoporphyrinogen IX biosynthetic process"/>
    <property type="evidence" value="ECO:0007669"/>
    <property type="project" value="UniProtKB-UniRule"/>
</dbReference>